<accession>A0A1H9BK36</accession>
<dbReference type="AlphaFoldDB" id="A0A1H9BK36"/>
<keyword evidence="1" id="KW-1133">Transmembrane helix</keyword>
<protein>
    <recommendedName>
        <fullName evidence="4">DoxX-like family protein</fullName>
    </recommendedName>
</protein>
<organism evidence="2 3">
    <name type="scientific">Streptomyces radiopugnans</name>
    <dbReference type="NCBI Taxonomy" id="403935"/>
    <lineage>
        <taxon>Bacteria</taxon>
        <taxon>Bacillati</taxon>
        <taxon>Actinomycetota</taxon>
        <taxon>Actinomycetes</taxon>
        <taxon>Kitasatosporales</taxon>
        <taxon>Streptomycetaceae</taxon>
        <taxon>Streptomyces</taxon>
    </lineage>
</organism>
<sequence length="126" mass="13161">MIRALVVVFLLAHALVHFRVWVTPPDPDNPPPFAPGHSWVLAAAHVTEETSRAAATALAAVTGLLYAVAGVALLADAGWWPPAAVVAAAGGLVLKVVWFNPWLLLGIVLDAGVVLAVTLTWPASLY</sequence>
<gene>
    <name evidence="2" type="ORF">SAMN05216481_102440</name>
</gene>
<dbReference type="EMBL" id="FOET01000002">
    <property type="protein sequence ID" value="SEP89326.1"/>
    <property type="molecule type" value="Genomic_DNA"/>
</dbReference>
<feature type="transmembrane region" description="Helical" evidence="1">
    <location>
        <begin position="79"/>
        <end position="98"/>
    </location>
</feature>
<keyword evidence="1" id="KW-0812">Transmembrane</keyword>
<proteinExistence type="predicted"/>
<feature type="transmembrane region" description="Helical" evidence="1">
    <location>
        <begin position="53"/>
        <end position="74"/>
    </location>
</feature>
<feature type="transmembrane region" description="Helical" evidence="1">
    <location>
        <begin position="104"/>
        <end position="123"/>
    </location>
</feature>
<dbReference type="RefSeq" id="WP_093656540.1">
    <property type="nucleotide sequence ID" value="NZ_FOET01000002.1"/>
</dbReference>
<keyword evidence="3" id="KW-1185">Reference proteome</keyword>
<evidence type="ECO:0000313" key="3">
    <source>
        <dbReference type="Proteomes" id="UP000199055"/>
    </source>
</evidence>
<reference evidence="2 3" key="1">
    <citation type="submission" date="2016-10" db="EMBL/GenBank/DDBJ databases">
        <authorList>
            <person name="de Groot N.N."/>
        </authorList>
    </citation>
    <scope>NUCLEOTIDE SEQUENCE [LARGE SCALE GENOMIC DNA]</scope>
    <source>
        <strain evidence="2 3">CGMCC 4.3519</strain>
    </source>
</reference>
<evidence type="ECO:0008006" key="4">
    <source>
        <dbReference type="Google" id="ProtNLM"/>
    </source>
</evidence>
<name>A0A1H9BK36_9ACTN</name>
<dbReference type="STRING" id="403935.SAMN05216481_102440"/>
<evidence type="ECO:0000256" key="1">
    <source>
        <dbReference type="SAM" id="Phobius"/>
    </source>
</evidence>
<dbReference type="Proteomes" id="UP000199055">
    <property type="component" value="Unassembled WGS sequence"/>
</dbReference>
<keyword evidence="1" id="KW-0472">Membrane</keyword>
<evidence type="ECO:0000313" key="2">
    <source>
        <dbReference type="EMBL" id="SEP89326.1"/>
    </source>
</evidence>